<dbReference type="RefSeq" id="WP_126414070.1">
    <property type="nucleotide sequence ID" value="NZ_JASPER010000006.1"/>
</dbReference>
<evidence type="ECO:0000256" key="1">
    <source>
        <dbReference type="SAM" id="MobiDB-lite"/>
    </source>
</evidence>
<evidence type="ECO:0008006" key="5">
    <source>
        <dbReference type="Google" id="ProtNLM"/>
    </source>
</evidence>
<feature type="compositionally biased region" description="Acidic residues" evidence="1">
    <location>
        <begin position="16"/>
        <end position="26"/>
    </location>
</feature>
<keyword evidence="2" id="KW-0812">Transmembrane</keyword>
<dbReference type="InterPro" id="IPR043777">
    <property type="entry name" value="DUF5719"/>
</dbReference>
<proteinExistence type="predicted"/>
<keyword evidence="2" id="KW-0472">Membrane</keyword>
<dbReference type="Proteomes" id="UP000268658">
    <property type="component" value="Chromosome"/>
</dbReference>
<evidence type="ECO:0000313" key="3">
    <source>
        <dbReference type="EMBL" id="VEI16071.1"/>
    </source>
</evidence>
<feature type="region of interest" description="Disordered" evidence="1">
    <location>
        <begin position="1"/>
        <end position="120"/>
    </location>
</feature>
<protein>
    <recommendedName>
        <fullName evidence="5">Secreted protein</fullName>
    </recommendedName>
</protein>
<feature type="compositionally biased region" description="Low complexity" evidence="1">
    <location>
        <begin position="60"/>
        <end position="70"/>
    </location>
</feature>
<evidence type="ECO:0000313" key="4">
    <source>
        <dbReference type="Proteomes" id="UP000268658"/>
    </source>
</evidence>
<accession>A0A3S4WJU0</accession>
<sequence length="626" mass="62059">MTQPRDDDATSRQDQADGEVSTDEAGQETAPQAHRRRDGDGVEAESAGATAGNGDEPTDSADATSSTNSVDSEDAEDVADVEDSADDSDSDSDNAVSGGPEADAASRRRHSDSRRRRRTVGQSIVRGVGILTSVVLAGAVGGVTWWGHAAPTTPTPQLEALSLAAPGAATNYVCPHAPTNTLRGTDVGAMESTTTIIPVDGTDAIQSATYAGQTVPTDATTSLSTAQGGILTLTPTDGQVANAVGSVTTLTQSGDLRGLTTAPCTQPSAMSWIVGGSIVAGSSAELRLTNPGATPATAKVNLYGSIGRLPLPSNGEVTVPAGGSSSLTLETKGSQDPRIAVSIEADGGSVVPTLVTESLDGETPAGTDVITPGAAPATDLVVPGVEIVEPASQGEVPDATTGADSSDTPAVRIVNPGQSPATVSVTMLGKDGARPLAGAQSVSIDAGSVFDISLAGVPAGTYGVQVSSSAPVGAAVRMVRSGGEYPERSQALVHDQAWAQASLPGAADSGLLAVPRVASLTSAVTVANSGAATSVTVSSLDGSWSQDVAVAKGSAVVVEVPPEVAAVRLSAAGREISTGQSRTSSGLAAATIVTAQAGGDLAGTLISTVPTQPDAAAQAQRRILLG</sequence>
<name>A0A3S4WJU0_ACTVI</name>
<feature type="compositionally biased region" description="Basic residues" evidence="1">
    <location>
        <begin position="107"/>
        <end position="119"/>
    </location>
</feature>
<dbReference type="AlphaFoldDB" id="A0A3S4WJU0"/>
<organism evidence="3 4">
    <name type="scientific">Actinomyces viscosus</name>
    <dbReference type="NCBI Taxonomy" id="1656"/>
    <lineage>
        <taxon>Bacteria</taxon>
        <taxon>Bacillati</taxon>
        <taxon>Actinomycetota</taxon>
        <taxon>Actinomycetes</taxon>
        <taxon>Actinomycetales</taxon>
        <taxon>Actinomycetaceae</taxon>
        <taxon>Actinomyces</taxon>
    </lineage>
</organism>
<feature type="compositionally biased region" description="Basic and acidic residues" evidence="1">
    <location>
        <begin position="1"/>
        <end position="15"/>
    </location>
</feature>
<dbReference type="Pfam" id="PF18986">
    <property type="entry name" value="DUF5719"/>
    <property type="match status" value="1"/>
</dbReference>
<gene>
    <name evidence="3" type="ORF">NCTC10951_01487</name>
</gene>
<dbReference type="KEGG" id="avc:NCTC10951_01487"/>
<feature type="compositionally biased region" description="Acidic residues" evidence="1">
    <location>
        <begin position="71"/>
        <end position="92"/>
    </location>
</feature>
<dbReference type="OrthoDB" id="3264966at2"/>
<evidence type="ECO:0000256" key="2">
    <source>
        <dbReference type="SAM" id="Phobius"/>
    </source>
</evidence>
<keyword evidence="2" id="KW-1133">Transmembrane helix</keyword>
<feature type="transmembrane region" description="Helical" evidence="2">
    <location>
        <begin position="124"/>
        <end position="147"/>
    </location>
</feature>
<dbReference type="EMBL" id="LR134477">
    <property type="protein sequence ID" value="VEI16071.1"/>
    <property type="molecule type" value="Genomic_DNA"/>
</dbReference>
<reference evidence="3 4" key="1">
    <citation type="submission" date="2018-12" db="EMBL/GenBank/DDBJ databases">
        <authorList>
            <consortium name="Pathogen Informatics"/>
        </authorList>
    </citation>
    <scope>NUCLEOTIDE SEQUENCE [LARGE SCALE GENOMIC DNA]</scope>
    <source>
        <strain evidence="3 4">NCTC10951</strain>
    </source>
</reference>